<keyword evidence="2 11" id="KW-0723">Serine/threonine-protein kinase</keyword>
<evidence type="ECO:0000256" key="2">
    <source>
        <dbReference type="ARBA" id="ARBA00022527"/>
    </source>
</evidence>
<accession>A0A5J4V4E7</accession>
<keyword evidence="7 10" id="KW-0067">ATP-binding</keyword>
<dbReference type="Gene3D" id="3.30.200.20">
    <property type="entry name" value="Phosphorylase Kinase, domain 1"/>
    <property type="match status" value="1"/>
</dbReference>
<proteinExistence type="inferred from homology"/>
<keyword evidence="5 10" id="KW-0547">Nucleotide-binding</keyword>
<comment type="similarity">
    <text evidence="11">Belongs to the protein kinase superfamily.</text>
</comment>
<evidence type="ECO:0000256" key="5">
    <source>
        <dbReference type="ARBA" id="ARBA00022741"/>
    </source>
</evidence>
<dbReference type="Pfam" id="PF00069">
    <property type="entry name" value="Pkinase"/>
    <property type="match status" value="2"/>
</dbReference>
<dbReference type="GO" id="GO:0007010">
    <property type="term" value="P:cytoskeleton organization"/>
    <property type="evidence" value="ECO:0007669"/>
    <property type="project" value="UniProtKB-ARBA"/>
</dbReference>
<feature type="binding site" evidence="10">
    <location>
        <position position="54"/>
    </location>
    <ligand>
        <name>ATP</name>
        <dbReference type="ChEBI" id="CHEBI:30616"/>
    </ligand>
</feature>
<dbReference type="InterPro" id="IPR050236">
    <property type="entry name" value="Ser_Thr_kinase_AGC"/>
</dbReference>
<evidence type="ECO:0000256" key="8">
    <source>
        <dbReference type="ARBA" id="ARBA00047899"/>
    </source>
</evidence>
<dbReference type="AlphaFoldDB" id="A0A5J4V4E7"/>
<dbReference type="InterPro" id="IPR011009">
    <property type="entry name" value="Kinase-like_dom_sf"/>
</dbReference>
<comment type="caution">
    <text evidence="13">The sequence shown here is derived from an EMBL/GenBank/DDBJ whole genome shotgun (WGS) entry which is preliminary data.</text>
</comment>
<dbReference type="PROSITE" id="PS00107">
    <property type="entry name" value="PROTEIN_KINASE_ATP"/>
    <property type="match status" value="1"/>
</dbReference>
<feature type="domain" description="Protein kinase" evidence="12">
    <location>
        <begin position="25"/>
        <end position="314"/>
    </location>
</feature>
<organism evidence="13 14">
    <name type="scientific">Streblomastix strix</name>
    <dbReference type="NCBI Taxonomy" id="222440"/>
    <lineage>
        <taxon>Eukaryota</taxon>
        <taxon>Metamonada</taxon>
        <taxon>Preaxostyla</taxon>
        <taxon>Oxymonadida</taxon>
        <taxon>Streblomastigidae</taxon>
        <taxon>Streblomastix</taxon>
    </lineage>
</organism>
<evidence type="ECO:0000256" key="11">
    <source>
        <dbReference type="RuleBase" id="RU000304"/>
    </source>
</evidence>
<dbReference type="SMART" id="SM00220">
    <property type="entry name" value="S_TKc"/>
    <property type="match status" value="1"/>
</dbReference>
<dbReference type="Proteomes" id="UP000324800">
    <property type="component" value="Unassembled WGS sequence"/>
</dbReference>
<evidence type="ECO:0000256" key="4">
    <source>
        <dbReference type="ARBA" id="ARBA00022679"/>
    </source>
</evidence>
<dbReference type="PROSITE" id="PS00108">
    <property type="entry name" value="PROTEIN_KINASE_ST"/>
    <property type="match status" value="1"/>
</dbReference>
<keyword evidence="6 13" id="KW-0418">Kinase</keyword>
<protein>
    <recommendedName>
        <fullName evidence="1">non-specific serine/threonine protein kinase</fullName>
        <ecNumber evidence="1">2.7.11.1</ecNumber>
    </recommendedName>
</protein>
<comment type="catalytic activity">
    <reaction evidence="9">
        <text>L-seryl-[protein] + ATP = O-phospho-L-seryl-[protein] + ADP + H(+)</text>
        <dbReference type="Rhea" id="RHEA:17989"/>
        <dbReference type="Rhea" id="RHEA-COMP:9863"/>
        <dbReference type="Rhea" id="RHEA-COMP:11604"/>
        <dbReference type="ChEBI" id="CHEBI:15378"/>
        <dbReference type="ChEBI" id="CHEBI:29999"/>
        <dbReference type="ChEBI" id="CHEBI:30616"/>
        <dbReference type="ChEBI" id="CHEBI:83421"/>
        <dbReference type="ChEBI" id="CHEBI:456216"/>
        <dbReference type="EC" id="2.7.11.1"/>
    </reaction>
</comment>
<dbReference type="GO" id="GO:0004674">
    <property type="term" value="F:protein serine/threonine kinase activity"/>
    <property type="evidence" value="ECO:0007669"/>
    <property type="project" value="UniProtKB-KW"/>
</dbReference>
<dbReference type="GO" id="GO:0005524">
    <property type="term" value="F:ATP binding"/>
    <property type="evidence" value="ECO:0007669"/>
    <property type="project" value="UniProtKB-UniRule"/>
</dbReference>
<evidence type="ECO:0000256" key="7">
    <source>
        <dbReference type="ARBA" id="ARBA00022840"/>
    </source>
</evidence>
<dbReference type="SUPFAM" id="SSF56112">
    <property type="entry name" value="Protein kinase-like (PK-like)"/>
    <property type="match status" value="1"/>
</dbReference>
<dbReference type="PANTHER" id="PTHR24356:SF417">
    <property type="entry name" value="CELL CYCLE PROTEIN KINASE DBF2-RELATED"/>
    <property type="match status" value="1"/>
</dbReference>
<dbReference type="EMBL" id="SNRW01009693">
    <property type="protein sequence ID" value="KAA6377608.1"/>
    <property type="molecule type" value="Genomic_DNA"/>
</dbReference>
<evidence type="ECO:0000259" key="12">
    <source>
        <dbReference type="PROSITE" id="PS50011"/>
    </source>
</evidence>
<comment type="catalytic activity">
    <reaction evidence="8">
        <text>L-threonyl-[protein] + ATP = O-phospho-L-threonyl-[protein] + ADP + H(+)</text>
        <dbReference type="Rhea" id="RHEA:46608"/>
        <dbReference type="Rhea" id="RHEA-COMP:11060"/>
        <dbReference type="Rhea" id="RHEA-COMP:11605"/>
        <dbReference type="ChEBI" id="CHEBI:15378"/>
        <dbReference type="ChEBI" id="CHEBI:30013"/>
        <dbReference type="ChEBI" id="CHEBI:30616"/>
        <dbReference type="ChEBI" id="CHEBI:61977"/>
        <dbReference type="ChEBI" id="CHEBI:456216"/>
        <dbReference type="EC" id="2.7.11.1"/>
    </reaction>
</comment>
<evidence type="ECO:0000313" key="13">
    <source>
        <dbReference type="EMBL" id="KAA6377608.1"/>
    </source>
</evidence>
<keyword evidence="4" id="KW-0808">Transferase</keyword>
<evidence type="ECO:0000256" key="3">
    <source>
        <dbReference type="ARBA" id="ARBA00022553"/>
    </source>
</evidence>
<gene>
    <name evidence="13" type="ORF">EZS28_026865</name>
</gene>
<dbReference type="FunFam" id="1.10.510.10:FF:000024">
    <property type="entry name" value="Probable serine/threonine-protein kinase cot-1"/>
    <property type="match status" value="1"/>
</dbReference>
<dbReference type="PROSITE" id="PS50011">
    <property type="entry name" value="PROTEIN_KINASE_DOM"/>
    <property type="match status" value="1"/>
</dbReference>
<evidence type="ECO:0000256" key="10">
    <source>
        <dbReference type="PROSITE-ProRule" id="PRU10141"/>
    </source>
</evidence>
<dbReference type="InterPro" id="IPR017441">
    <property type="entry name" value="Protein_kinase_ATP_BS"/>
</dbReference>
<dbReference type="OrthoDB" id="18472at2759"/>
<dbReference type="InterPro" id="IPR000719">
    <property type="entry name" value="Prot_kinase_dom"/>
</dbReference>
<evidence type="ECO:0000256" key="1">
    <source>
        <dbReference type="ARBA" id="ARBA00012513"/>
    </source>
</evidence>
<dbReference type="EC" id="2.7.11.1" evidence="1"/>
<dbReference type="GO" id="GO:0035556">
    <property type="term" value="P:intracellular signal transduction"/>
    <property type="evidence" value="ECO:0007669"/>
    <property type="project" value="TreeGrafter"/>
</dbReference>
<keyword evidence="3" id="KW-0597">Phosphoprotein</keyword>
<dbReference type="PANTHER" id="PTHR24356">
    <property type="entry name" value="SERINE/THREONINE-PROTEIN KINASE"/>
    <property type="match status" value="1"/>
</dbReference>
<dbReference type="InterPro" id="IPR008271">
    <property type="entry name" value="Ser/Thr_kinase_AS"/>
</dbReference>
<sequence length="431" mass="50155">MKKNLSIRELAYLRLRRTTTKAEDFEWIAMLGAGAFAQVYLCKHIRTQTYVAMKRVEKQEKEKQKTVMHKTERIIMGACRNEWLVRLFYAFEDSRYNYYAMEYCPGGDFASMLRKADNIPEEFCVYYLAQMISAVDALHQMGCIHRDLKPSNFFFDRKGRLKLGDFGLSKVAMQSQLMIKCILNNKRKILNRCHEHHQHYTPQKKKQNKTKTAVGTVDYTAVEVFSGKGYDETVDYWSLGCIYYEMLCGTPPFHSSSADGVIRNAKLYKERFKQKINDDISDESWDLLKNLLCDHSVRLGSHYGASEVFNHKIFAKYKITQKNIRSLQPPFEPELENDEDICYFDNGIDLNVKLQPVEGDEVIIEQEMKNEVNDQQEAVPRQVRLNLRSHNCCNYLAGKTADKAMRVMEAKVAIAHLDKRLLINRLSLLIN</sequence>
<evidence type="ECO:0000313" key="14">
    <source>
        <dbReference type="Proteomes" id="UP000324800"/>
    </source>
</evidence>
<reference evidence="13 14" key="1">
    <citation type="submission" date="2019-03" db="EMBL/GenBank/DDBJ databases">
        <title>Single cell metagenomics reveals metabolic interactions within the superorganism composed of flagellate Streblomastix strix and complex community of Bacteroidetes bacteria on its surface.</title>
        <authorList>
            <person name="Treitli S.C."/>
            <person name="Kolisko M."/>
            <person name="Husnik F."/>
            <person name="Keeling P."/>
            <person name="Hampl V."/>
        </authorList>
    </citation>
    <scope>NUCLEOTIDE SEQUENCE [LARGE SCALE GENOMIC DNA]</scope>
    <source>
        <strain evidence="13">ST1C</strain>
    </source>
</reference>
<dbReference type="Gene3D" id="1.10.510.10">
    <property type="entry name" value="Transferase(Phosphotransferase) domain 1"/>
    <property type="match status" value="1"/>
</dbReference>
<name>A0A5J4V4E7_9EUKA</name>
<evidence type="ECO:0000256" key="9">
    <source>
        <dbReference type="ARBA" id="ARBA00048679"/>
    </source>
</evidence>
<evidence type="ECO:0000256" key="6">
    <source>
        <dbReference type="ARBA" id="ARBA00022777"/>
    </source>
</evidence>